<dbReference type="RefSeq" id="XP_019772947.1">
    <property type="nucleotide sequence ID" value="XM_019917388.2"/>
</dbReference>
<dbReference type="CDD" id="cd05380">
    <property type="entry name" value="CAP_euk"/>
    <property type="match status" value="1"/>
</dbReference>
<dbReference type="Pfam" id="PF00188">
    <property type="entry name" value="CAP"/>
    <property type="match status" value="1"/>
</dbReference>
<dbReference type="PANTHER" id="PTHR10334">
    <property type="entry name" value="CYSTEINE-RICH SECRETORY PROTEIN-RELATED"/>
    <property type="match status" value="1"/>
</dbReference>
<keyword evidence="2" id="KW-0964">Secreted</keyword>
<dbReference type="PROSITE" id="PS01009">
    <property type="entry name" value="CRISP_1"/>
    <property type="match status" value="1"/>
</dbReference>
<proteinExistence type="predicted"/>
<keyword evidence="5" id="KW-1185">Reference proteome</keyword>
<dbReference type="SUPFAM" id="SSF55797">
    <property type="entry name" value="PR-1-like"/>
    <property type="match status" value="1"/>
</dbReference>
<feature type="domain" description="SCP" evidence="3">
    <location>
        <begin position="90"/>
        <end position="275"/>
    </location>
</feature>
<dbReference type="InterPro" id="IPR014044">
    <property type="entry name" value="CAP_dom"/>
</dbReference>
<dbReference type="AlphaFoldDB" id="A0AAR5QIH2"/>
<dbReference type="SMART" id="SM00198">
    <property type="entry name" value="SCP"/>
    <property type="match status" value="1"/>
</dbReference>
<organism evidence="4 5">
    <name type="scientific">Dendroctonus ponderosae</name>
    <name type="common">Mountain pine beetle</name>
    <dbReference type="NCBI Taxonomy" id="77166"/>
    <lineage>
        <taxon>Eukaryota</taxon>
        <taxon>Metazoa</taxon>
        <taxon>Ecdysozoa</taxon>
        <taxon>Arthropoda</taxon>
        <taxon>Hexapoda</taxon>
        <taxon>Insecta</taxon>
        <taxon>Pterygota</taxon>
        <taxon>Neoptera</taxon>
        <taxon>Endopterygota</taxon>
        <taxon>Coleoptera</taxon>
        <taxon>Polyphaga</taxon>
        <taxon>Cucujiformia</taxon>
        <taxon>Curculionidae</taxon>
        <taxon>Scolytinae</taxon>
        <taxon>Dendroctonus</taxon>
    </lineage>
</organism>
<protein>
    <recommendedName>
        <fullName evidence="3">SCP domain-containing protein</fullName>
    </recommendedName>
</protein>
<evidence type="ECO:0000259" key="3">
    <source>
        <dbReference type="SMART" id="SM00198"/>
    </source>
</evidence>
<dbReference type="PROSITE" id="PS01010">
    <property type="entry name" value="CRISP_2"/>
    <property type="match status" value="1"/>
</dbReference>
<name>A0AAR5QIH2_DENPD</name>
<dbReference type="EnsemblMetazoa" id="XM_019917388.1">
    <property type="protein sequence ID" value="XP_019772947.1"/>
    <property type="gene ID" value="LOC109546431"/>
</dbReference>
<reference evidence="4" key="2">
    <citation type="submission" date="2024-08" db="UniProtKB">
        <authorList>
            <consortium name="EnsemblMetazoa"/>
        </authorList>
    </citation>
    <scope>IDENTIFICATION</scope>
</reference>
<dbReference type="PRINTS" id="PR00837">
    <property type="entry name" value="V5TPXLIKE"/>
</dbReference>
<dbReference type="GO" id="GO:0005576">
    <property type="term" value="C:extracellular region"/>
    <property type="evidence" value="ECO:0007669"/>
    <property type="project" value="UniProtKB-SubCell"/>
</dbReference>
<accession>A0AAR5QIH2</accession>
<evidence type="ECO:0000313" key="5">
    <source>
        <dbReference type="Proteomes" id="UP000019118"/>
    </source>
</evidence>
<dbReference type="InterPro" id="IPR035940">
    <property type="entry name" value="CAP_sf"/>
</dbReference>
<dbReference type="InterPro" id="IPR001283">
    <property type="entry name" value="CRISP-related"/>
</dbReference>
<dbReference type="KEGG" id="dpa:109546431"/>
<evidence type="ECO:0000313" key="4">
    <source>
        <dbReference type="EnsemblMetazoa" id="XP_019772947.1"/>
    </source>
</evidence>
<comment type="subcellular location">
    <subcellularLocation>
        <location evidence="1">Secreted</location>
    </subcellularLocation>
</comment>
<sequence>MNIPFFGCSGELMSGLSVGLRPFKAMLKLISALCLIRVLGVGSWQNFYCQLSCDSFNASETHTVCKRQQQKCGPDPKCGPDFAVLELSNDDRQYIMDIHNYLRNKVAIGHEKRGFQPRAANMLVMVGVYRVKNFKLNKEFQNYNRELEFLAQCWANACNGNPLVHDRCRRTAQYVHVGQNLGYINSTDPKINKIKAIKDLILLWYDEVALFDSSWINDTQIRSPDLVVGHYTQLVWANSMEIGCAISYYTHTVQNRIWHQLILVCNYGPGGNYLGNPVYEAGKVATRCPKGMERNAIYKGLCGQTQPVEEVGNFTFDLFQLEDV</sequence>
<reference evidence="5" key="1">
    <citation type="journal article" date="2013" name="Genome Biol.">
        <title>Draft genome of the mountain pine beetle, Dendroctonus ponderosae Hopkins, a major forest pest.</title>
        <authorList>
            <person name="Keeling C.I."/>
            <person name="Yuen M.M."/>
            <person name="Liao N.Y."/>
            <person name="Docking T.R."/>
            <person name="Chan S.K."/>
            <person name="Taylor G.A."/>
            <person name="Palmquist D.L."/>
            <person name="Jackman S.D."/>
            <person name="Nguyen A."/>
            <person name="Li M."/>
            <person name="Henderson H."/>
            <person name="Janes J.K."/>
            <person name="Zhao Y."/>
            <person name="Pandoh P."/>
            <person name="Moore R."/>
            <person name="Sperling F.A."/>
            <person name="Huber D.P."/>
            <person name="Birol I."/>
            <person name="Jones S.J."/>
            <person name="Bohlmann J."/>
        </authorList>
    </citation>
    <scope>NUCLEOTIDE SEQUENCE</scope>
</reference>
<dbReference type="Gene3D" id="3.40.33.10">
    <property type="entry name" value="CAP"/>
    <property type="match status" value="1"/>
</dbReference>
<evidence type="ECO:0000256" key="1">
    <source>
        <dbReference type="ARBA" id="ARBA00004613"/>
    </source>
</evidence>
<dbReference type="GeneID" id="109546431"/>
<dbReference type="InterPro" id="IPR018244">
    <property type="entry name" value="Allrgn_V5/Tpx1_CS"/>
</dbReference>
<evidence type="ECO:0000256" key="2">
    <source>
        <dbReference type="ARBA" id="ARBA00022525"/>
    </source>
</evidence>
<dbReference type="Proteomes" id="UP000019118">
    <property type="component" value="Unassembled WGS sequence"/>
</dbReference>